<comment type="cofactor">
    <cofactor evidence="2">
        <name>Mg(2+)</name>
        <dbReference type="ChEBI" id="CHEBI:18420"/>
    </cofactor>
</comment>
<evidence type="ECO:0000259" key="10">
    <source>
        <dbReference type="Pfam" id="PF02879"/>
    </source>
</evidence>
<evidence type="ECO:0000259" key="11">
    <source>
        <dbReference type="Pfam" id="PF02880"/>
    </source>
</evidence>
<dbReference type="Gene3D" id="3.30.310.50">
    <property type="entry name" value="Alpha-D-phosphohexomutase, C-terminal domain"/>
    <property type="match status" value="1"/>
</dbReference>
<dbReference type="GO" id="GO:0005829">
    <property type="term" value="C:cytosol"/>
    <property type="evidence" value="ECO:0007669"/>
    <property type="project" value="TreeGrafter"/>
</dbReference>
<reference evidence="13" key="1">
    <citation type="journal article" date="2015" name="PLoS Genet.">
        <title>Genome Sequence and Transcriptome Analyses of Chrysochromulina tobin: Metabolic Tools for Enhanced Algal Fitness in the Prominent Order Prymnesiales (Haptophyceae).</title>
        <authorList>
            <person name="Hovde B.T."/>
            <person name="Deodato C.R."/>
            <person name="Hunsperger H.M."/>
            <person name="Ryken S.A."/>
            <person name="Yost W."/>
            <person name="Jha R.K."/>
            <person name="Patterson J."/>
            <person name="Monnat R.J. Jr."/>
            <person name="Barlow S.B."/>
            <person name="Starkenburg S.R."/>
            <person name="Cattolico R.A."/>
        </authorList>
    </citation>
    <scope>NUCLEOTIDE SEQUENCE</scope>
    <source>
        <strain evidence="13">CCMP291</strain>
    </source>
</reference>
<keyword evidence="5" id="KW-0597">Phosphoprotein</keyword>
<evidence type="ECO:0000256" key="7">
    <source>
        <dbReference type="ARBA" id="ARBA00022842"/>
    </source>
</evidence>
<dbReference type="Pfam" id="PF02879">
    <property type="entry name" value="PGM_PMM_II"/>
    <property type="match status" value="1"/>
</dbReference>
<dbReference type="GO" id="GO:0005975">
    <property type="term" value="P:carbohydrate metabolic process"/>
    <property type="evidence" value="ECO:0007669"/>
    <property type="project" value="InterPro"/>
</dbReference>
<evidence type="ECO:0000256" key="8">
    <source>
        <dbReference type="ARBA" id="ARBA00023235"/>
    </source>
</evidence>
<dbReference type="InterPro" id="IPR016055">
    <property type="entry name" value="A-D-PHexomutase_a/b/a-I/II/III"/>
</dbReference>
<dbReference type="NCBIfam" id="NF005737">
    <property type="entry name" value="PRK07564.1-1"/>
    <property type="match status" value="1"/>
</dbReference>
<dbReference type="EMBL" id="JWZX01000178">
    <property type="protein sequence ID" value="KOO53557.1"/>
    <property type="molecule type" value="Genomic_DNA"/>
</dbReference>
<dbReference type="InterPro" id="IPR005846">
    <property type="entry name" value="A-D-PHexomutase_a/b/a-III"/>
</dbReference>
<dbReference type="SUPFAM" id="SSF53738">
    <property type="entry name" value="Phosphoglucomutase, first 3 domains"/>
    <property type="match status" value="3"/>
</dbReference>
<dbReference type="SUPFAM" id="SSF55957">
    <property type="entry name" value="Phosphoglucomutase, C-terminal domain"/>
    <property type="match status" value="1"/>
</dbReference>
<evidence type="ECO:0000256" key="6">
    <source>
        <dbReference type="ARBA" id="ARBA00022723"/>
    </source>
</evidence>
<dbReference type="PROSITE" id="PS00710">
    <property type="entry name" value="PGM_PMM"/>
    <property type="match status" value="1"/>
</dbReference>
<gene>
    <name evidence="12" type="ORF">Ctob_012661</name>
</gene>
<comment type="catalytic activity">
    <reaction evidence="1">
        <text>alpha-D-glucose 1-phosphate = alpha-D-glucose 6-phosphate</text>
        <dbReference type="Rhea" id="RHEA:23536"/>
        <dbReference type="ChEBI" id="CHEBI:58225"/>
        <dbReference type="ChEBI" id="CHEBI:58601"/>
        <dbReference type="EC" id="5.4.2.2"/>
    </reaction>
</comment>
<dbReference type="InterPro" id="IPR005845">
    <property type="entry name" value="A-D-PHexomutase_a/b/a-II"/>
</dbReference>
<dbReference type="GO" id="GO:0004614">
    <property type="term" value="F:phosphoglucomutase activity"/>
    <property type="evidence" value="ECO:0007669"/>
    <property type="project" value="UniProtKB-EC"/>
</dbReference>
<dbReference type="FunFam" id="3.40.120.10:FF:000004">
    <property type="entry name" value="Phosphoglucomutase 5"/>
    <property type="match status" value="1"/>
</dbReference>
<dbReference type="Pfam" id="PF24947">
    <property type="entry name" value="PGM1_C_vert_fung"/>
    <property type="match status" value="1"/>
</dbReference>
<dbReference type="InterPro" id="IPR036900">
    <property type="entry name" value="A-D-PHexomutase_C_sf"/>
</dbReference>
<dbReference type="Gene3D" id="3.40.120.10">
    <property type="entry name" value="Alpha-D-Glucose-1,6-Bisphosphate, subunit A, domain 3"/>
    <property type="match status" value="3"/>
</dbReference>
<evidence type="ECO:0000256" key="1">
    <source>
        <dbReference type="ARBA" id="ARBA00000443"/>
    </source>
</evidence>
<organism evidence="12 13">
    <name type="scientific">Chrysochromulina tobinii</name>
    <dbReference type="NCBI Taxonomy" id="1460289"/>
    <lineage>
        <taxon>Eukaryota</taxon>
        <taxon>Haptista</taxon>
        <taxon>Haptophyta</taxon>
        <taxon>Prymnesiophyceae</taxon>
        <taxon>Prymnesiales</taxon>
        <taxon>Chrysochromulinaceae</taxon>
        <taxon>Chrysochromulina</taxon>
    </lineage>
</organism>
<dbReference type="GO" id="GO:0000287">
    <property type="term" value="F:magnesium ion binding"/>
    <property type="evidence" value="ECO:0007669"/>
    <property type="project" value="InterPro"/>
</dbReference>
<keyword evidence="7" id="KW-0460">Magnesium</keyword>
<dbReference type="Proteomes" id="UP000037460">
    <property type="component" value="Unassembled WGS sequence"/>
</dbReference>
<keyword evidence="13" id="KW-1185">Reference proteome</keyword>
<dbReference type="OrthoDB" id="2291at2759"/>
<evidence type="ECO:0000313" key="12">
    <source>
        <dbReference type="EMBL" id="KOO53557.1"/>
    </source>
</evidence>
<dbReference type="PRINTS" id="PR00509">
    <property type="entry name" value="PGMPMM"/>
</dbReference>
<evidence type="ECO:0000256" key="3">
    <source>
        <dbReference type="ARBA" id="ARBA00010231"/>
    </source>
</evidence>
<feature type="domain" description="Alpha-D-phosphohexomutase alpha/beta/alpha" evidence="11">
    <location>
        <begin position="371"/>
        <end position="484"/>
    </location>
</feature>
<name>A0A0M0LRP0_9EUKA</name>
<proteinExistence type="inferred from homology"/>
<dbReference type="PANTHER" id="PTHR22573:SF2">
    <property type="entry name" value="PHOSPHOGLUCOMUTASE"/>
    <property type="match status" value="1"/>
</dbReference>
<accession>A0A0M0LRP0</accession>
<evidence type="ECO:0000259" key="9">
    <source>
        <dbReference type="Pfam" id="PF02878"/>
    </source>
</evidence>
<dbReference type="AlphaFoldDB" id="A0A0M0LRP0"/>
<dbReference type="PANTHER" id="PTHR22573">
    <property type="entry name" value="PHOSPHOHEXOMUTASE FAMILY MEMBER"/>
    <property type="match status" value="1"/>
</dbReference>
<dbReference type="Pfam" id="PF02878">
    <property type="entry name" value="PGM_PMM_I"/>
    <property type="match status" value="1"/>
</dbReference>
<sequence>MSQESSTAYLAKHDLERKIADAVAAALKARPANPLEFIGKYLLPKVSMEVTTVVTKPIAGQKPGTSGLRQKTRTFMGESYLQNFVQSVFDALVSEGVAVKGGTLCVSGDGRYFNSTAIQIIIKMAAAAGVTRVWCGTGGLLSTPAMSAVIRTRDPAGGAAPIGGFILSASHNPGGIDEDFGIKYNGENGGPAPEKLTDKIYKNTTTIAEYKICSGLPDVALDAPAKHKLADGFEVVVFPCVEDHVALLKKVFDFGAIKKLFERKDFSMIYDSMNGVQGPYAKAIFYGEFGAAPGSCINAEPKEDFGGHDSPSHGHADPNLTHAVELVAAMGLNKMGLPIETPKPPPSFGAAADGDADRNMIMGSKFFCSPSDSLAVIVANAQCIPWYKGGLKACARSMPTSMATDLVAKKLGIPFFEVPTGWKFFGNLMDSGSAAFPNSPSYIPFICGEESFGTGGDHVREKDGMWAVLAWLQILAAKNTDPSKPLVGVADVVMAHWAEYGRNYYARYDYDGVDKAAAEKMMAAMVAEQPKLIGTTINGMTISSADMFEYNDSVDGSISKNQGIRFMFSDGSRFVFRLSGTGVVGATIRLYLEKYTPPTGDLSLHAFDVIKPLGEIALQVSKLVEFTGRTEPSVIT</sequence>
<dbReference type="InterPro" id="IPR005844">
    <property type="entry name" value="A-D-PHexomutase_a/b/a-I"/>
</dbReference>
<protein>
    <recommendedName>
        <fullName evidence="4">phosphoglucomutase (alpha-D-glucose-1,6-bisphosphate-dependent)</fullName>
        <ecNumber evidence="4">5.4.2.2</ecNumber>
    </recommendedName>
</protein>
<evidence type="ECO:0000313" key="13">
    <source>
        <dbReference type="Proteomes" id="UP000037460"/>
    </source>
</evidence>
<comment type="similarity">
    <text evidence="3">Belongs to the phosphohexose mutase family.</text>
</comment>
<dbReference type="Pfam" id="PF02880">
    <property type="entry name" value="PGM_PMM_III"/>
    <property type="match status" value="1"/>
</dbReference>
<dbReference type="InterPro" id="IPR045244">
    <property type="entry name" value="PGM"/>
</dbReference>
<dbReference type="FunFam" id="3.30.310.50:FF:000002">
    <property type="entry name" value="Phosphoglucomutase 5"/>
    <property type="match status" value="1"/>
</dbReference>
<keyword evidence="6" id="KW-0479">Metal-binding</keyword>
<comment type="caution">
    <text evidence="12">The sequence shown here is derived from an EMBL/GenBank/DDBJ whole genome shotgun (WGS) entry which is preliminary data.</text>
</comment>
<evidence type="ECO:0000256" key="2">
    <source>
        <dbReference type="ARBA" id="ARBA00001946"/>
    </source>
</evidence>
<dbReference type="InterPro" id="IPR005841">
    <property type="entry name" value="Alpha-D-phosphohexomutase_SF"/>
</dbReference>
<evidence type="ECO:0000256" key="4">
    <source>
        <dbReference type="ARBA" id="ARBA00012728"/>
    </source>
</evidence>
<dbReference type="EC" id="5.4.2.2" evidence="4"/>
<dbReference type="InterPro" id="IPR016066">
    <property type="entry name" value="A-D-PHexomutase_CS"/>
</dbReference>
<feature type="domain" description="Alpha-D-phosphohexomutase alpha/beta/alpha" evidence="10">
    <location>
        <begin position="244"/>
        <end position="362"/>
    </location>
</feature>
<feature type="domain" description="Alpha-D-phosphohexomutase alpha/beta/alpha" evidence="9">
    <location>
        <begin position="61"/>
        <end position="210"/>
    </location>
</feature>
<evidence type="ECO:0000256" key="5">
    <source>
        <dbReference type="ARBA" id="ARBA00022553"/>
    </source>
</evidence>
<keyword evidence="8" id="KW-0413">Isomerase</keyword>